<organism evidence="2 3">
    <name type="scientific">Chytriomyces confervae</name>
    <dbReference type="NCBI Taxonomy" id="246404"/>
    <lineage>
        <taxon>Eukaryota</taxon>
        <taxon>Fungi</taxon>
        <taxon>Fungi incertae sedis</taxon>
        <taxon>Chytridiomycota</taxon>
        <taxon>Chytridiomycota incertae sedis</taxon>
        <taxon>Chytridiomycetes</taxon>
        <taxon>Chytridiales</taxon>
        <taxon>Chytriomycetaceae</taxon>
        <taxon>Chytriomyces</taxon>
    </lineage>
</organism>
<gene>
    <name evidence="2" type="ORF">CcCBS67573_g03207</name>
</gene>
<dbReference type="EMBL" id="QEAP01000078">
    <property type="protein sequence ID" value="TPX75523.1"/>
    <property type="molecule type" value="Genomic_DNA"/>
</dbReference>
<feature type="region of interest" description="Disordered" evidence="1">
    <location>
        <begin position="177"/>
        <end position="196"/>
    </location>
</feature>
<reference evidence="2 3" key="1">
    <citation type="journal article" date="2019" name="Sci. Rep.">
        <title>Comparative genomics of chytrid fungi reveal insights into the obligate biotrophic and pathogenic lifestyle of Synchytrium endobioticum.</title>
        <authorList>
            <person name="van de Vossenberg B.T.L.H."/>
            <person name="Warris S."/>
            <person name="Nguyen H.D.T."/>
            <person name="van Gent-Pelzer M.P.E."/>
            <person name="Joly D.L."/>
            <person name="van de Geest H.C."/>
            <person name="Bonants P.J.M."/>
            <person name="Smith D.S."/>
            <person name="Levesque C.A."/>
            <person name="van der Lee T.A.J."/>
        </authorList>
    </citation>
    <scope>NUCLEOTIDE SEQUENCE [LARGE SCALE GENOMIC DNA]</scope>
    <source>
        <strain evidence="2 3">CBS 675.73</strain>
    </source>
</reference>
<evidence type="ECO:0000256" key="1">
    <source>
        <dbReference type="SAM" id="MobiDB-lite"/>
    </source>
</evidence>
<evidence type="ECO:0000313" key="2">
    <source>
        <dbReference type="EMBL" id="TPX75523.1"/>
    </source>
</evidence>
<feature type="compositionally biased region" description="Basic and acidic residues" evidence="1">
    <location>
        <begin position="177"/>
        <end position="186"/>
    </location>
</feature>
<dbReference type="AlphaFoldDB" id="A0A507FGX8"/>
<sequence>MEADQESDLDAAFEATWGPNGLARMPTGHQEPSESPHPSAATPAQTTTRTTTPATAATTHQNLPHANNSNRSSPPTTAHNPGSSSHASAHTRVRSGSIAHTSVQSDKKHASLSRPETTATLESQEPTEYLEEHVFPVLLPAIEQMLRIVKRKEGVEEIADPLAWLGQAHKQKVEGGDRFDHSHSLEPSRPISEVQPFSAKHIDDLQHIIPSQ</sequence>
<dbReference type="OrthoDB" id="2155538at2759"/>
<dbReference type="Proteomes" id="UP000320333">
    <property type="component" value="Unassembled WGS sequence"/>
</dbReference>
<feature type="region of interest" description="Disordered" evidence="1">
    <location>
        <begin position="1"/>
        <end position="127"/>
    </location>
</feature>
<accession>A0A507FGX8</accession>
<evidence type="ECO:0000313" key="3">
    <source>
        <dbReference type="Proteomes" id="UP000320333"/>
    </source>
</evidence>
<proteinExistence type="predicted"/>
<feature type="compositionally biased region" description="Polar residues" evidence="1">
    <location>
        <begin position="114"/>
        <end position="126"/>
    </location>
</feature>
<feature type="compositionally biased region" description="Low complexity" evidence="1">
    <location>
        <begin position="40"/>
        <end position="59"/>
    </location>
</feature>
<feature type="compositionally biased region" description="Polar residues" evidence="1">
    <location>
        <begin position="60"/>
        <end position="88"/>
    </location>
</feature>
<feature type="compositionally biased region" description="Acidic residues" evidence="1">
    <location>
        <begin position="1"/>
        <end position="11"/>
    </location>
</feature>
<name>A0A507FGX8_9FUNG</name>
<protein>
    <submittedName>
        <fullName evidence="2">Uncharacterized protein</fullName>
    </submittedName>
</protein>
<keyword evidence="3" id="KW-1185">Reference proteome</keyword>
<comment type="caution">
    <text evidence="2">The sequence shown here is derived from an EMBL/GenBank/DDBJ whole genome shotgun (WGS) entry which is preliminary data.</text>
</comment>